<keyword evidence="5" id="KW-1185">Reference proteome</keyword>
<comment type="caution">
    <text evidence="4">The sequence shown here is derived from an EMBL/GenBank/DDBJ whole genome shotgun (WGS) entry which is preliminary data.</text>
</comment>
<proteinExistence type="predicted"/>
<dbReference type="EMBL" id="JABDTM020016415">
    <property type="protein sequence ID" value="KAH0818871.1"/>
    <property type="molecule type" value="Genomic_DNA"/>
</dbReference>
<gene>
    <name evidence="4" type="ORF">GEV33_003920</name>
</gene>
<feature type="domain" description="CCHC-type" evidence="3">
    <location>
        <begin position="241"/>
        <end position="256"/>
    </location>
</feature>
<evidence type="ECO:0000313" key="5">
    <source>
        <dbReference type="Proteomes" id="UP000719412"/>
    </source>
</evidence>
<organism evidence="4 5">
    <name type="scientific">Tenebrio molitor</name>
    <name type="common">Yellow mealworm beetle</name>
    <dbReference type="NCBI Taxonomy" id="7067"/>
    <lineage>
        <taxon>Eukaryota</taxon>
        <taxon>Metazoa</taxon>
        <taxon>Ecdysozoa</taxon>
        <taxon>Arthropoda</taxon>
        <taxon>Hexapoda</taxon>
        <taxon>Insecta</taxon>
        <taxon>Pterygota</taxon>
        <taxon>Neoptera</taxon>
        <taxon>Endopterygota</taxon>
        <taxon>Coleoptera</taxon>
        <taxon>Polyphaga</taxon>
        <taxon>Cucujiformia</taxon>
        <taxon>Tenebrionidae</taxon>
        <taxon>Tenebrio</taxon>
    </lineage>
</organism>
<evidence type="ECO:0000313" key="4">
    <source>
        <dbReference type="EMBL" id="KAH0818871.1"/>
    </source>
</evidence>
<accession>A0A8J6LN80</accession>
<dbReference type="SUPFAM" id="SSF57756">
    <property type="entry name" value="Retrovirus zinc finger-like domains"/>
    <property type="match status" value="1"/>
</dbReference>
<dbReference type="GO" id="GO:0003676">
    <property type="term" value="F:nucleic acid binding"/>
    <property type="evidence" value="ECO:0007669"/>
    <property type="project" value="InterPro"/>
</dbReference>
<dbReference type="Proteomes" id="UP000719412">
    <property type="component" value="Unassembled WGS sequence"/>
</dbReference>
<dbReference type="InterPro" id="IPR001878">
    <property type="entry name" value="Znf_CCHC"/>
</dbReference>
<sequence>MVLKVTKCFIIISNKIRSGIVAYNGLRVLIVKCDENKVESTNSAAMEFSEIPGRFTTPPINQAAEEIEQSTSRRRSESSSSSESDDRKNKKIRKLEERLSEMESRSWFPTQGDEKMLPEFNPQQSPLPIDAWWYDLQEYLNANWKSIKRNLVKQFAKPRPFAKVLKEAVLYETREGQDLGEYCLTKLDKLRALKLKVISRDMQGETRGGFGGKRLHNNDQPMKVTNDKPAIHCCKKPRLECFNCRHLGHITKNCPQKKEHLDETSNRSGVKTVHGINTATTTAANPYRSYECCVERAKVFGITTNLTSPLETVRADCKLKCKQLLNEFGDRISKSMCTMGKTDAAEMKIKLITDEPVVRGPYRMPIIEEEILRKLLEVLLINGITPEKNSRSACEVKTLKVLCRKCGRHNIRVEHPSAVMEVDVTSVGVEELKKMVGQTSAVLRAVVLDDD</sequence>
<evidence type="ECO:0000259" key="3">
    <source>
        <dbReference type="PROSITE" id="PS50158"/>
    </source>
</evidence>
<dbReference type="PROSITE" id="PS50158">
    <property type="entry name" value="ZF_CCHC"/>
    <property type="match status" value="1"/>
</dbReference>
<dbReference type="InterPro" id="IPR036875">
    <property type="entry name" value="Znf_CCHC_sf"/>
</dbReference>
<keyword evidence="1" id="KW-0479">Metal-binding</keyword>
<name>A0A8J6LN80_TENMO</name>
<evidence type="ECO:0000256" key="1">
    <source>
        <dbReference type="PROSITE-ProRule" id="PRU00047"/>
    </source>
</evidence>
<protein>
    <recommendedName>
        <fullName evidence="3">CCHC-type domain-containing protein</fullName>
    </recommendedName>
</protein>
<reference evidence="4" key="2">
    <citation type="submission" date="2021-08" db="EMBL/GenBank/DDBJ databases">
        <authorList>
            <person name="Eriksson T."/>
        </authorList>
    </citation>
    <scope>NUCLEOTIDE SEQUENCE</scope>
    <source>
        <strain evidence="4">Stoneville</strain>
        <tissue evidence="4">Whole head</tissue>
    </source>
</reference>
<dbReference type="GO" id="GO:0008270">
    <property type="term" value="F:zinc ion binding"/>
    <property type="evidence" value="ECO:0007669"/>
    <property type="project" value="UniProtKB-KW"/>
</dbReference>
<reference evidence="4" key="1">
    <citation type="journal article" date="2020" name="J Insects Food Feed">
        <title>The yellow mealworm (Tenebrio molitor) genome: a resource for the emerging insects as food and feed industry.</title>
        <authorList>
            <person name="Eriksson T."/>
            <person name="Andere A."/>
            <person name="Kelstrup H."/>
            <person name="Emery V."/>
            <person name="Picard C."/>
        </authorList>
    </citation>
    <scope>NUCLEOTIDE SEQUENCE</scope>
    <source>
        <strain evidence="4">Stoneville</strain>
        <tissue evidence="4">Whole head</tissue>
    </source>
</reference>
<evidence type="ECO:0000256" key="2">
    <source>
        <dbReference type="SAM" id="MobiDB-lite"/>
    </source>
</evidence>
<dbReference type="AlphaFoldDB" id="A0A8J6LN80"/>
<keyword evidence="1" id="KW-0863">Zinc-finger</keyword>
<keyword evidence="1" id="KW-0862">Zinc</keyword>
<feature type="region of interest" description="Disordered" evidence="2">
    <location>
        <begin position="65"/>
        <end position="92"/>
    </location>
</feature>